<dbReference type="STRING" id="1798410.A3H63_02790"/>
<sequence>MGCCGHTFPSVKKVQRAVEKNTEEFLAAAPETKEEFLQFRDRRRPMDLRHGVCRNAVSLHGCVLCPLHPARHDGDDLRQGHCDINYFCATAKKFARWTKERQDAFMRFITDKKLDTFTYSLLMDKGKLLWEFEGKKTDSGTLLSRKQFKPPQQIAAKSNLKDGKHDADGGKEGEYICWQGIVGEQGVQHEENDKAEKVIDRKDIRYFSLLLVPERKKSGEIEQEE</sequence>
<gene>
    <name evidence="1" type="ORF">A3H63_02790</name>
</gene>
<proteinExistence type="predicted"/>
<comment type="caution">
    <text evidence="1">The sequence shown here is derived from an EMBL/GenBank/DDBJ whole genome shotgun (WGS) entry which is preliminary data.</text>
</comment>
<name>A0A1G1ZU56_9BACT</name>
<dbReference type="EMBL" id="MHJM01000027">
    <property type="protein sequence ID" value="OGY67367.1"/>
    <property type="molecule type" value="Genomic_DNA"/>
</dbReference>
<organism evidence="1 2">
    <name type="scientific">Candidatus Harrisonbacteria bacterium RIFCSPLOWO2_02_FULL_45_10c</name>
    <dbReference type="NCBI Taxonomy" id="1798410"/>
    <lineage>
        <taxon>Bacteria</taxon>
        <taxon>Candidatus Harrisoniibacteriota</taxon>
    </lineage>
</organism>
<protein>
    <submittedName>
        <fullName evidence="1">Uncharacterized protein</fullName>
    </submittedName>
</protein>
<accession>A0A1G1ZU56</accession>
<reference evidence="1 2" key="1">
    <citation type="journal article" date="2016" name="Nat. Commun.">
        <title>Thousands of microbial genomes shed light on interconnected biogeochemical processes in an aquifer system.</title>
        <authorList>
            <person name="Anantharaman K."/>
            <person name="Brown C.T."/>
            <person name="Hug L.A."/>
            <person name="Sharon I."/>
            <person name="Castelle C.J."/>
            <person name="Probst A.J."/>
            <person name="Thomas B.C."/>
            <person name="Singh A."/>
            <person name="Wilkins M.J."/>
            <person name="Karaoz U."/>
            <person name="Brodie E.L."/>
            <person name="Williams K.H."/>
            <person name="Hubbard S.S."/>
            <person name="Banfield J.F."/>
        </authorList>
    </citation>
    <scope>NUCLEOTIDE SEQUENCE [LARGE SCALE GENOMIC DNA]</scope>
</reference>
<evidence type="ECO:0000313" key="2">
    <source>
        <dbReference type="Proteomes" id="UP000176284"/>
    </source>
</evidence>
<dbReference type="AlphaFoldDB" id="A0A1G1ZU56"/>
<evidence type="ECO:0000313" key="1">
    <source>
        <dbReference type="EMBL" id="OGY67367.1"/>
    </source>
</evidence>
<dbReference type="Proteomes" id="UP000176284">
    <property type="component" value="Unassembled WGS sequence"/>
</dbReference>